<dbReference type="Proteomes" id="UP000231658">
    <property type="component" value="Unassembled WGS sequence"/>
</dbReference>
<dbReference type="InterPro" id="IPR011701">
    <property type="entry name" value="MFS"/>
</dbReference>
<accession>A0A1C3RIM4</accession>
<evidence type="ECO:0000259" key="5">
    <source>
        <dbReference type="PROSITE" id="PS50850"/>
    </source>
</evidence>
<keyword evidence="2 4" id="KW-1133">Transmembrane helix</keyword>
<evidence type="ECO:0000256" key="1">
    <source>
        <dbReference type="ARBA" id="ARBA00022692"/>
    </source>
</evidence>
<gene>
    <name evidence="6" type="ORF">MTBPR1_40160</name>
</gene>
<dbReference type="AlphaFoldDB" id="A0A1C3RIM4"/>
<evidence type="ECO:0000256" key="3">
    <source>
        <dbReference type="ARBA" id="ARBA00023136"/>
    </source>
</evidence>
<feature type="transmembrane region" description="Helical" evidence="4">
    <location>
        <begin position="369"/>
        <end position="388"/>
    </location>
</feature>
<dbReference type="PROSITE" id="PS50850">
    <property type="entry name" value="MFS"/>
    <property type="match status" value="1"/>
</dbReference>
<keyword evidence="7" id="KW-1185">Reference proteome</keyword>
<feature type="transmembrane region" description="Helical" evidence="4">
    <location>
        <begin position="305"/>
        <end position="330"/>
    </location>
</feature>
<feature type="transmembrane region" description="Helical" evidence="4">
    <location>
        <begin position="160"/>
        <end position="181"/>
    </location>
</feature>
<feature type="transmembrane region" description="Helical" evidence="4">
    <location>
        <begin position="337"/>
        <end position="357"/>
    </location>
</feature>
<name>A0A1C3RIM4_9PROT</name>
<feature type="transmembrane region" description="Helical" evidence="4">
    <location>
        <begin position="74"/>
        <end position="91"/>
    </location>
</feature>
<dbReference type="OrthoDB" id="146345at2"/>
<dbReference type="CDD" id="cd17355">
    <property type="entry name" value="MFS_YcxA_like"/>
    <property type="match status" value="1"/>
</dbReference>
<dbReference type="InterPro" id="IPR036259">
    <property type="entry name" value="MFS_trans_sf"/>
</dbReference>
<dbReference type="GO" id="GO:0022857">
    <property type="term" value="F:transmembrane transporter activity"/>
    <property type="evidence" value="ECO:0007669"/>
    <property type="project" value="InterPro"/>
</dbReference>
<evidence type="ECO:0000256" key="2">
    <source>
        <dbReference type="ARBA" id="ARBA00022989"/>
    </source>
</evidence>
<dbReference type="Gene3D" id="1.20.1250.20">
    <property type="entry name" value="MFS general substrate transporter like domains"/>
    <property type="match status" value="1"/>
</dbReference>
<dbReference type="InterPro" id="IPR020846">
    <property type="entry name" value="MFS_dom"/>
</dbReference>
<dbReference type="Pfam" id="PF07690">
    <property type="entry name" value="MFS_1"/>
    <property type="match status" value="1"/>
</dbReference>
<evidence type="ECO:0000313" key="6">
    <source>
        <dbReference type="EMBL" id="SCA57137.1"/>
    </source>
</evidence>
<dbReference type="RefSeq" id="WP_069189184.1">
    <property type="nucleotide sequence ID" value="NZ_FLYE01000034.1"/>
</dbReference>
<feature type="transmembrane region" description="Helical" evidence="4">
    <location>
        <begin position="251"/>
        <end position="271"/>
    </location>
</feature>
<evidence type="ECO:0000256" key="4">
    <source>
        <dbReference type="SAM" id="Phobius"/>
    </source>
</evidence>
<feature type="transmembrane region" description="Helical" evidence="4">
    <location>
        <begin position="215"/>
        <end position="239"/>
    </location>
</feature>
<dbReference type="PANTHER" id="PTHR11360:SF284">
    <property type="entry name" value="EG:103B4.3 PROTEIN-RELATED"/>
    <property type="match status" value="1"/>
</dbReference>
<reference evidence="6 7" key="1">
    <citation type="submission" date="2016-07" db="EMBL/GenBank/DDBJ databases">
        <authorList>
            <person name="Lefevre C.T."/>
        </authorList>
    </citation>
    <scope>NUCLEOTIDE SEQUENCE [LARGE SCALE GENOMIC DNA]</scope>
    <source>
        <strain evidence="6">PR1</strain>
    </source>
</reference>
<dbReference type="InterPro" id="IPR050327">
    <property type="entry name" value="Proton-linked_MCT"/>
</dbReference>
<feature type="transmembrane region" description="Helical" evidence="4">
    <location>
        <begin position="134"/>
        <end position="154"/>
    </location>
</feature>
<dbReference type="SUPFAM" id="SSF103473">
    <property type="entry name" value="MFS general substrate transporter"/>
    <property type="match status" value="1"/>
</dbReference>
<feature type="domain" description="Major facilitator superfamily (MFS) profile" evidence="5">
    <location>
        <begin position="5"/>
        <end position="393"/>
    </location>
</feature>
<dbReference type="PANTHER" id="PTHR11360">
    <property type="entry name" value="MONOCARBOXYLATE TRANSPORTER"/>
    <property type="match status" value="1"/>
</dbReference>
<feature type="transmembrane region" description="Helical" evidence="4">
    <location>
        <begin position="278"/>
        <end position="299"/>
    </location>
</feature>
<organism evidence="6 7">
    <name type="scientific">Candidatus Terasakiella magnetica</name>
    <dbReference type="NCBI Taxonomy" id="1867952"/>
    <lineage>
        <taxon>Bacteria</taxon>
        <taxon>Pseudomonadati</taxon>
        <taxon>Pseudomonadota</taxon>
        <taxon>Alphaproteobacteria</taxon>
        <taxon>Rhodospirillales</taxon>
        <taxon>Terasakiellaceae</taxon>
        <taxon>Terasakiella</taxon>
    </lineage>
</organism>
<proteinExistence type="predicted"/>
<protein>
    <submittedName>
        <fullName evidence="6">Major facilitator transporter</fullName>
    </submittedName>
</protein>
<evidence type="ECO:0000313" key="7">
    <source>
        <dbReference type="Proteomes" id="UP000231658"/>
    </source>
</evidence>
<dbReference type="STRING" id="1867952.MTBPR1_40160"/>
<feature type="transmembrane region" description="Helical" evidence="4">
    <location>
        <begin position="97"/>
        <end position="122"/>
    </location>
</feature>
<dbReference type="EMBL" id="FLYE01000034">
    <property type="protein sequence ID" value="SCA57137.1"/>
    <property type="molecule type" value="Genomic_DNA"/>
</dbReference>
<keyword evidence="1 4" id="KW-0812">Transmembrane</keyword>
<keyword evidence="3 4" id="KW-0472">Membrane</keyword>
<feature type="transmembrane region" description="Helical" evidence="4">
    <location>
        <begin position="39"/>
        <end position="62"/>
    </location>
</feature>
<sequence>MGKRAWTIIICGALILAIGMGMRQNHGLFIEPMRMELGWQLGVFALALAIQNLMWGVAQPFAGALADKYGSRPVLLVGVFVYVLGLVGMAFPQGPMMLHMSAGVLVGIGVAAMGLPVVLGAVARMVSEEKRSTALGIASMGGSFGQFLFAPVSQGLINEYGWSIALATLAAIAALGVFLALQVNSKPGEEEHHPSQINQTMGQALHEAFGTNSYILLNLGFFVCGFHIAFIVTHLPMFLSTCNIAPEVGATALAVIGLSNMAGTYIAGVLGGKYSKKYLLSIIYLSRAAAILIYTLMPITVFSTLAFAVAMGALWLSTVPLTSGLVGVMFGTRYMGTLFAITLFTHQIGAFFGAWLGGYFYDLTGSFDGAWYVSIALGVFSAVVHLPIKEMAVKRETKTA</sequence>